<evidence type="ECO:0000313" key="6">
    <source>
        <dbReference type="Proteomes" id="UP000028525"/>
    </source>
</evidence>
<dbReference type="PANTHER" id="PTHR42711">
    <property type="entry name" value="ABC TRANSPORTER ATP-BINDING PROTEIN"/>
    <property type="match status" value="1"/>
</dbReference>
<keyword evidence="3" id="KW-0067">ATP-binding</keyword>
<dbReference type="SMART" id="SM00382">
    <property type="entry name" value="AAA"/>
    <property type="match status" value="1"/>
</dbReference>
<dbReference type="RefSeq" id="WP_038278302.1">
    <property type="nucleotide sequence ID" value="NZ_JPME01000006.1"/>
</dbReference>
<dbReference type="Gene3D" id="3.40.50.300">
    <property type="entry name" value="P-loop containing nucleotide triphosphate hydrolases"/>
    <property type="match status" value="1"/>
</dbReference>
<dbReference type="OrthoDB" id="9804819at2"/>
<evidence type="ECO:0000256" key="3">
    <source>
        <dbReference type="ARBA" id="ARBA00022840"/>
    </source>
</evidence>
<dbReference type="SUPFAM" id="SSF52540">
    <property type="entry name" value="P-loop containing nucleoside triphosphate hydrolases"/>
    <property type="match status" value="1"/>
</dbReference>
<feature type="domain" description="ABC transporter" evidence="4">
    <location>
        <begin position="5"/>
        <end position="235"/>
    </location>
</feature>
<keyword evidence="2" id="KW-0547">Nucleotide-binding</keyword>
<evidence type="ECO:0000256" key="1">
    <source>
        <dbReference type="ARBA" id="ARBA00022448"/>
    </source>
</evidence>
<gene>
    <name evidence="5" type="ORF">IO98_04545</name>
</gene>
<reference evidence="5 6" key="1">
    <citation type="submission" date="2014-07" db="EMBL/GenBank/DDBJ databases">
        <title>Draft genome of Clostridium celerecrescens 152B isolated from sediments associated with methane hydrate from Krishna Godavari basin.</title>
        <authorList>
            <person name="Honkalas V.S."/>
            <person name="Dabir A.P."/>
            <person name="Arora P."/>
            <person name="Dhakephalkar P.K."/>
        </authorList>
    </citation>
    <scope>NUCLEOTIDE SEQUENCE [LARGE SCALE GENOMIC DNA]</scope>
    <source>
        <strain evidence="5 6">152B</strain>
    </source>
</reference>
<evidence type="ECO:0000256" key="2">
    <source>
        <dbReference type="ARBA" id="ARBA00022741"/>
    </source>
</evidence>
<name>A0A084JQT0_9FIRM</name>
<dbReference type="AlphaFoldDB" id="A0A084JQT0"/>
<accession>A0A084JQT0</accession>
<dbReference type="PROSITE" id="PS50893">
    <property type="entry name" value="ABC_TRANSPORTER_2"/>
    <property type="match status" value="1"/>
</dbReference>
<evidence type="ECO:0000313" key="5">
    <source>
        <dbReference type="EMBL" id="KEZ91314.1"/>
    </source>
</evidence>
<dbReference type="InterPro" id="IPR027417">
    <property type="entry name" value="P-loop_NTPase"/>
</dbReference>
<evidence type="ECO:0000259" key="4">
    <source>
        <dbReference type="PROSITE" id="PS50893"/>
    </source>
</evidence>
<keyword evidence="6" id="KW-1185">Reference proteome</keyword>
<dbReference type="STRING" id="29354.IO98_04545"/>
<dbReference type="GO" id="GO:0016887">
    <property type="term" value="F:ATP hydrolysis activity"/>
    <property type="evidence" value="ECO:0007669"/>
    <property type="project" value="InterPro"/>
</dbReference>
<proteinExistence type="predicted"/>
<dbReference type="InterPro" id="IPR003593">
    <property type="entry name" value="AAA+_ATPase"/>
</dbReference>
<protein>
    <submittedName>
        <fullName evidence="5">ABC transporter</fullName>
    </submittedName>
</protein>
<dbReference type="Proteomes" id="UP000028525">
    <property type="component" value="Unassembled WGS sequence"/>
</dbReference>
<dbReference type="PROSITE" id="PS00211">
    <property type="entry name" value="ABC_TRANSPORTER_1"/>
    <property type="match status" value="1"/>
</dbReference>
<dbReference type="EMBL" id="JPME01000006">
    <property type="protein sequence ID" value="KEZ91314.1"/>
    <property type="molecule type" value="Genomic_DNA"/>
</dbReference>
<organism evidence="5 6">
    <name type="scientific">Lacrimispora celerecrescens</name>
    <dbReference type="NCBI Taxonomy" id="29354"/>
    <lineage>
        <taxon>Bacteria</taxon>
        <taxon>Bacillati</taxon>
        <taxon>Bacillota</taxon>
        <taxon>Clostridia</taxon>
        <taxon>Lachnospirales</taxon>
        <taxon>Lachnospiraceae</taxon>
        <taxon>Lacrimispora</taxon>
    </lineage>
</organism>
<dbReference type="InterPro" id="IPR017871">
    <property type="entry name" value="ABC_transporter-like_CS"/>
</dbReference>
<dbReference type="Pfam" id="PF00005">
    <property type="entry name" value="ABC_tran"/>
    <property type="match status" value="1"/>
</dbReference>
<sequence>MDPIIQVKNFTKRYGDFVAVNDISFDVEEGSIFAFLGPNGAGKSTTINTLCTIFEKTSGSLLIDGKDVTGQKSEVRSTIGVVFQDSTLDAKMTIEENLKMHCVFYNIPKREVEERIQFVLKLVDLVAERKKLVAALSGGMKRRVEIARGLIHYPKVLFLDEPTTGLDPQTRAHIWEYIIKLQKERNITIFLTTHYMEEAEICSKVAIIDGGVIVAHDTPYALKKKYTRDKAYISTKNEAALERLLTEHDLNFIKKDGYYRVEAEYLAGLLEVLSIHKEYVTNIEIKKGTFNDVFLEITGKKIREDT</sequence>
<comment type="caution">
    <text evidence="5">The sequence shown here is derived from an EMBL/GenBank/DDBJ whole genome shotgun (WGS) entry which is preliminary data.</text>
</comment>
<dbReference type="GO" id="GO:0005524">
    <property type="term" value="F:ATP binding"/>
    <property type="evidence" value="ECO:0007669"/>
    <property type="project" value="UniProtKB-KW"/>
</dbReference>
<keyword evidence="1" id="KW-0813">Transport</keyword>
<dbReference type="InterPro" id="IPR050763">
    <property type="entry name" value="ABC_transporter_ATP-binding"/>
</dbReference>
<dbReference type="InterPro" id="IPR003439">
    <property type="entry name" value="ABC_transporter-like_ATP-bd"/>
</dbReference>
<dbReference type="PANTHER" id="PTHR42711:SF18">
    <property type="entry name" value="ABC TRANSPORTER, ATP-BINDING PROTEIN"/>
    <property type="match status" value="1"/>
</dbReference>